<evidence type="ECO:0000313" key="2">
    <source>
        <dbReference type="EMBL" id="KAK0635684.1"/>
    </source>
</evidence>
<comment type="caution">
    <text evidence="2">The sequence shown here is derived from an EMBL/GenBank/DDBJ whole genome shotgun (WGS) entry which is preliminary data.</text>
</comment>
<evidence type="ECO:0000313" key="3">
    <source>
        <dbReference type="Proteomes" id="UP001174934"/>
    </source>
</evidence>
<name>A0AA39XKI8_9PEZI</name>
<dbReference type="InterPro" id="IPR021851">
    <property type="entry name" value="DUF3455"/>
</dbReference>
<keyword evidence="1" id="KW-0732">Signal</keyword>
<feature type="chain" id="PRO_5041394641" description="Malate dehydrogenase" evidence="1">
    <location>
        <begin position="18"/>
        <end position="251"/>
    </location>
</feature>
<dbReference type="Proteomes" id="UP001174934">
    <property type="component" value="Unassembled WGS sequence"/>
</dbReference>
<feature type="signal peptide" evidence="1">
    <location>
        <begin position="1"/>
        <end position="17"/>
    </location>
</feature>
<accession>A0AA39XKI8</accession>
<dbReference type="PANTHER" id="PTHR35567">
    <property type="entry name" value="MALATE DEHYDROGENASE (AFU_ORTHOLOGUE AFUA_2G13800)"/>
    <property type="match status" value="1"/>
</dbReference>
<dbReference type="AlphaFoldDB" id="A0AA39XKI8"/>
<dbReference type="PANTHER" id="PTHR35567:SF1">
    <property type="entry name" value="CONSERVED FUNGAL PROTEIN (AFU_ORTHOLOGUE AFUA_1G14230)"/>
    <property type="match status" value="1"/>
</dbReference>
<gene>
    <name evidence="2" type="ORF">B0T17DRAFT_52753</name>
</gene>
<dbReference type="Pfam" id="PF11937">
    <property type="entry name" value="DUF3455"/>
    <property type="match status" value="1"/>
</dbReference>
<protein>
    <recommendedName>
        <fullName evidence="4">Malate dehydrogenase</fullName>
    </recommendedName>
</protein>
<keyword evidence="3" id="KW-1185">Reference proteome</keyword>
<evidence type="ECO:0000256" key="1">
    <source>
        <dbReference type="SAM" id="SignalP"/>
    </source>
</evidence>
<sequence>MHASALLVSALSTAVFAAPVTPNLNTDAATPVRLDVISDYFNLLAGKVQQSKLLTMAPVCDLSKAYLPAAPTPLPAPSAGLTLKHVAIGRGTQNYTCDVNNATAVPAAVGAVATLFNASCLTTVYPDLAQKLAAASVQFNLTQAFGLAPGNLVASGNHFFSNNTTPVFDLDSTPFWKLGQIPCNKTHATPAPADAVKGQQGELAVPWLKLAARTGATGGLQEVYRVNTVGGSAPATCKGLSATFQVQYAAE</sequence>
<dbReference type="EMBL" id="JAULSR010000001">
    <property type="protein sequence ID" value="KAK0635684.1"/>
    <property type="molecule type" value="Genomic_DNA"/>
</dbReference>
<reference evidence="2" key="1">
    <citation type="submission" date="2023-06" db="EMBL/GenBank/DDBJ databases">
        <title>Genome-scale phylogeny and comparative genomics of the fungal order Sordariales.</title>
        <authorList>
            <consortium name="Lawrence Berkeley National Laboratory"/>
            <person name="Hensen N."/>
            <person name="Bonometti L."/>
            <person name="Westerberg I."/>
            <person name="Brannstrom I.O."/>
            <person name="Guillou S."/>
            <person name="Cros-Aarteil S."/>
            <person name="Calhoun S."/>
            <person name="Haridas S."/>
            <person name="Kuo A."/>
            <person name="Mondo S."/>
            <person name="Pangilinan J."/>
            <person name="Riley R."/>
            <person name="LaButti K."/>
            <person name="Andreopoulos B."/>
            <person name="Lipzen A."/>
            <person name="Chen C."/>
            <person name="Yanf M."/>
            <person name="Daum C."/>
            <person name="Ng V."/>
            <person name="Clum A."/>
            <person name="Steindorff A."/>
            <person name="Ohm R."/>
            <person name="Martin F."/>
            <person name="Silar P."/>
            <person name="Natvig D."/>
            <person name="Lalanne C."/>
            <person name="Gautier V."/>
            <person name="Ament-velasquez S.L."/>
            <person name="Kruys A."/>
            <person name="Hutchinson M.I."/>
            <person name="Powell A.J."/>
            <person name="Barry K."/>
            <person name="Miller A.N."/>
            <person name="Grigoriev I.V."/>
            <person name="Debuchy R."/>
            <person name="Gladieux P."/>
            <person name="Thoren M.H."/>
            <person name="Johannesson H."/>
        </authorList>
    </citation>
    <scope>NUCLEOTIDE SEQUENCE</scope>
    <source>
        <strain evidence="2">SMH3391-2</strain>
    </source>
</reference>
<organism evidence="2 3">
    <name type="scientific">Bombardia bombarda</name>
    <dbReference type="NCBI Taxonomy" id="252184"/>
    <lineage>
        <taxon>Eukaryota</taxon>
        <taxon>Fungi</taxon>
        <taxon>Dikarya</taxon>
        <taxon>Ascomycota</taxon>
        <taxon>Pezizomycotina</taxon>
        <taxon>Sordariomycetes</taxon>
        <taxon>Sordariomycetidae</taxon>
        <taxon>Sordariales</taxon>
        <taxon>Lasiosphaeriaceae</taxon>
        <taxon>Bombardia</taxon>
    </lineage>
</organism>
<evidence type="ECO:0008006" key="4">
    <source>
        <dbReference type="Google" id="ProtNLM"/>
    </source>
</evidence>
<proteinExistence type="predicted"/>